<feature type="region of interest" description="Disordered" evidence="1">
    <location>
        <begin position="55"/>
        <end position="93"/>
    </location>
</feature>
<organism evidence="3 4">
    <name type="scientific">Mycena rosella</name>
    <name type="common">Pink bonnet</name>
    <name type="synonym">Agaricus rosellus</name>
    <dbReference type="NCBI Taxonomy" id="1033263"/>
    <lineage>
        <taxon>Eukaryota</taxon>
        <taxon>Fungi</taxon>
        <taxon>Dikarya</taxon>
        <taxon>Basidiomycota</taxon>
        <taxon>Agaricomycotina</taxon>
        <taxon>Agaricomycetes</taxon>
        <taxon>Agaricomycetidae</taxon>
        <taxon>Agaricales</taxon>
        <taxon>Marasmiineae</taxon>
        <taxon>Mycenaceae</taxon>
        <taxon>Mycena</taxon>
    </lineage>
</organism>
<proteinExistence type="predicted"/>
<name>A0AAD7BTU7_MYCRO</name>
<dbReference type="Proteomes" id="UP001221757">
    <property type="component" value="Unassembled WGS sequence"/>
</dbReference>
<reference evidence="3" key="1">
    <citation type="submission" date="2023-03" db="EMBL/GenBank/DDBJ databases">
        <title>Massive genome expansion in bonnet fungi (Mycena s.s.) driven by repeated elements and novel gene families across ecological guilds.</title>
        <authorList>
            <consortium name="Lawrence Berkeley National Laboratory"/>
            <person name="Harder C.B."/>
            <person name="Miyauchi S."/>
            <person name="Viragh M."/>
            <person name="Kuo A."/>
            <person name="Thoen E."/>
            <person name="Andreopoulos B."/>
            <person name="Lu D."/>
            <person name="Skrede I."/>
            <person name="Drula E."/>
            <person name="Henrissat B."/>
            <person name="Morin E."/>
            <person name="Kohler A."/>
            <person name="Barry K."/>
            <person name="LaButti K."/>
            <person name="Morin E."/>
            <person name="Salamov A."/>
            <person name="Lipzen A."/>
            <person name="Mereny Z."/>
            <person name="Hegedus B."/>
            <person name="Baldrian P."/>
            <person name="Stursova M."/>
            <person name="Weitz H."/>
            <person name="Taylor A."/>
            <person name="Grigoriev I.V."/>
            <person name="Nagy L.G."/>
            <person name="Martin F."/>
            <person name="Kauserud H."/>
        </authorList>
    </citation>
    <scope>NUCLEOTIDE SEQUENCE</scope>
    <source>
        <strain evidence="3">CBHHK067</strain>
    </source>
</reference>
<evidence type="ECO:0000259" key="2">
    <source>
        <dbReference type="Pfam" id="PF14310"/>
    </source>
</evidence>
<comment type="caution">
    <text evidence="3">The sequence shown here is derived from an EMBL/GenBank/DDBJ whole genome shotgun (WGS) entry which is preliminary data.</text>
</comment>
<feature type="domain" description="Fibronectin type III-like" evidence="2">
    <location>
        <begin position="11"/>
        <end position="47"/>
    </location>
</feature>
<dbReference type="InterPro" id="IPR026891">
    <property type="entry name" value="Fn3-like"/>
</dbReference>
<evidence type="ECO:0000256" key="1">
    <source>
        <dbReference type="SAM" id="MobiDB-lite"/>
    </source>
</evidence>
<evidence type="ECO:0000313" key="4">
    <source>
        <dbReference type="Proteomes" id="UP001221757"/>
    </source>
</evidence>
<dbReference type="Pfam" id="PF14310">
    <property type="entry name" value="Fn3-like"/>
    <property type="match status" value="1"/>
</dbReference>
<dbReference type="EMBL" id="JARKIE010000528">
    <property type="protein sequence ID" value="KAJ7629867.1"/>
    <property type="molecule type" value="Genomic_DNA"/>
</dbReference>
<keyword evidence="4" id="KW-1185">Reference proteome</keyword>
<accession>A0AAD7BTU7</accession>
<gene>
    <name evidence="3" type="ORF">B0H17DRAFT_1218015</name>
</gene>
<dbReference type="Gene3D" id="2.60.40.10">
    <property type="entry name" value="Immunoglobulins"/>
    <property type="match status" value="1"/>
</dbReference>
<evidence type="ECO:0000313" key="3">
    <source>
        <dbReference type="EMBL" id="KAJ7629867.1"/>
    </source>
</evidence>
<dbReference type="AlphaFoldDB" id="A0AAD7BTU7"/>
<sequence>MQNTGGVAGHEVSQLYLDFPAAYAELPKLLRGFARTLLNRGQRQTVRDAWRSAGIAGKAPHGVKASTGEAASIPPSVPSEAQKSPTSALRRLR</sequence>
<dbReference type="InterPro" id="IPR013783">
    <property type="entry name" value="Ig-like_fold"/>
</dbReference>
<protein>
    <recommendedName>
        <fullName evidence="2">Fibronectin type III-like domain-containing protein</fullName>
    </recommendedName>
</protein>